<evidence type="ECO:0000259" key="1">
    <source>
        <dbReference type="Pfam" id="PF00078"/>
    </source>
</evidence>
<protein>
    <submittedName>
        <fullName evidence="3">Uncharacterized protein LOC109128751</fullName>
    </submittedName>
</protein>
<sequence>MNNLSLMLNRAAEEGKFQYYHNCDTAKLTHLCFANDLLIFVDGSLSSVQNVLHVLQEFEDRSGLAISLQKSSFYGGGLSEEEISLISSTTGLPHGTLPVRYLGVPLCTKKLTIQNCEPLLQQVKGKINHWCSKSLSFAGRLLLINNVIAGISNFWCSTFLLPKACIRKINSMCNAFLGKGQLAGHHSARAQFGWHGIDHTSFGVLLVAPGQ</sequence>
<dbReference type="RefSeq" id="XP_019091180.1">
    <property type="nucleotide sequence ID" value="XM_019235635.1"/>
</dbReference>
<evidence type="ECO:0000313" key="2">
    <source>
        <dbReference type="Proteomes" id="UP000694864"/>
    </source>
</evidence>
<organism evidence="2 3">
    <name type="scientific">Camelina sativa</name>
    <name type="common">False flax</name>
    <name type="synonym">Myagrum sativum</name>
    <dbReference type="NCBI Taxonomy" id="90675"/>
    <lineage>
        <taxon>Eukaryota</taxon>
        <taxon>Viridiplantae</taxon>
        <taxon>Streptophyta</taxon>
        <taxon>Embryophyta</taxon>
        <taxon>Tracheophyta</taxon>
        <taxon>Spermatophyta</taxon>
        <taxon>Magnoliopsida</taxon>
        <taxon>eudicotyledons</taxon>
        <taxon>Gunneridae</taxon>
        <taxon>Pentapetalae</taxon>
        <taxon>rosids</taxon>
        <taxon>malvids</taxon>
        <taxon>Brassicales</taxon>
        <taxon>Brassicaceae</taxon>
        <taxon>Camelineae</taxon>
        <taxon>Camelina</taxon>
    </lineage>
</organism>
<dbReference type="PANTHER" id="PTHR33116">
    <property type="entry name" value="REVERSE TRANSCRIPTASE ZINC-BINDING DOMAIN-CONTAINING PROTEIN-RELATED-RELATED"/>
    <property type="match status" value="1"/>
</dbReference>
<dbReference type="Proteomes" id="UP000694864">
    <property type="component" value="Chromosome 14"/>
</dbReference>
<reference evidence="2" key="1">
    <citation type="journal article" date="2014" name="Nat. Commun.">
        <title>The emerging biofuel crop Camelina sativa retains a highly undifferentiated hexaploid genome structure.</title>
        <authorList>
            <person name="Kagale S."/>
            <person name="Koh C."/>
            <person name="Nixon J."/>
            <person name="Bollina V."/>
            <person name="Clarke W.E."/>
            <person name="Tuteja R."/>
            <person name="Spillane C."/>
            <person name="Robinson S.J."/>
            <person name="Links M.G."/>
            <person name="Clarke C."/>
            <person name="Higgins E.E."/>
            <person name="Huebert T."/>
            <person name="Sharpe A.G."/>
            <person name="Parkin I.A."/>
        </authorList>
    </citation>
    <scope>NUCLEOTIDE SEQUENCE [LARGE SCALE GENOMIC DNA]</scope>
    <source>
        <strain evidence="2">cv. DH55</strain>
    </source>
</reference>
<accession>A0ABM1QWP2</accession>
<gene>
    <name evidence="3" type="primary">LOC109128751</name>
</gene>
<keyword evidence="2" id="KW-1185">Reference proteome</keyword>
<dbReference type="PANTHER" id="PTHR33116:SF80">
    <property type="entry name" value="REVERSE TRANSCRIPTASE ZINC-BINDING DOMAIN-CONTAINING PROTEIN"/>
    <property type="match status" value="1"/>
</dbReference>
<proteinExistence type="predicted"/>
<feature type="domain" description="Reverse transcriptase" evidence="1">
    <location>
        <begin position="18"/>
        <end position="105"/>
    </location>
</feature>
<name>A0ABM1QWP2_CAMSA</name>
<dbReference type="Pfam" id="PF00078">
    <property type="entry name" value="RVT_1"/>
    <property type="match status" value="1"/>
</dbReference>
<dbReference type="GeneID" id="109128751"/>
<reference evidence="3" key="2">
    <citation type="submission" date="2025-08" db="UniProtKB">
        <authorList>
            <consortium name="RefSeq"/>
        </authorList>
    </citation>
    <scope>IDENTIFICATION</scope>
    <source>
        <tissue evidence="3">Leaf</tissue>
    </source>
</reference>
<evidence type="ECO:0000313" key="3">
    <source>
        <dbReference type="RefSeq" id="XP_019091180.1"/>
    </source>
</evidence>
<dbReference type="InterPro" id="IPR000477">
    <property type="entry name" value="RT_dom"/>
</dbReference>